<proteinExistence type="predicted"/>
<name>A0A5B9EMA0_9BACT</name>
<dbReference type="KEGG" id="talb:FTW19_06040"/>
<dbReference type="EMBL" id="CP042806">
    <property type="protein sequence ID" value="QEE31206.1"/>
    <property type="molecule type" value="Genomic_DNA"/>
</dbReference>
<gene>
    <name evidence="3" type="ORF">FTW19_06040</name>
</gene>
<evidence type="ECO:0000256" key="2">
    <source>
        <dbReference type="ARBA" id="ARBA00022679"/>
    </source>
</evidence>
<protein>
    <submittedName>
        <fullName evidence="3">Glycosyltransferase family 9 protein</fullName>
    </submittedName>
</protein>
<dbReference type="AlphaFoldDB" id="A0A5B9EMA0"/>
<keyword evidence="1" id="KW-0328">Glycosyltransferase</keyword>
<dbReference type="GO" id="GO:0005829">
    <property type="term" value="C:cytosol"/>
    <property type="evidence" value="ECO:0007669"/>
    <property type="project" value="TreeGrafter"/>
</dbReference>
<dbReference type="PANTHER" id="PTHR30160">
    <property type="entry name" value="TETRAACYLDISACCHARIDE 4'-KINASE-RELATED"/>
    <property type="match status" value="1"/>
</dbReference>
<dbReference type="SUPFAM" id="SSF53756">
    <property type="entry name" value="UDP-Glycosyltransferase/glycogen phosphorylase"/>
    <property type="match status" value="1"/>
</dbReference>
<reference evidence="3 4" key="1">
    <citation type="submission" date="2019-08" db="EMBL/GenBank/DDBJ databases">
        <title>Complete genome sequence of Terriglobus albidus strain ORNL.</title>
        <authorList>
            <person name="Podar M."/>
        </authorList>
    </citation>
    <scope>NUCLEOTIDE SEQUENCE [LARGE SCALE GENOMIC DNA]</scope>
    <source>
        <strain evidence="3 4">ORNL</strain>
    </source>
</reference>
<keyword evidence="4" id="KW-1185">Reference proteome</keyword>
<dbReference type="PANTHER" id="PTHR30160:SF1">
    <property type="entry name" value="LIPOPOLYSACCHARIDE 1,2-N-ACETYLGLUCOSAMINETRANSFERASE-RELATED"/>
    <property type="match status" value="1"/>
</dbReference>
<evidence type="ECO:0000256" key="1">
    <source>
        <dbReference type="ARBA" id="ARBA00022676"/>
    </source>
</evidence>
<dbReference type="Gene3D" id="3.40.50.2000">
    <property type="entry name" value="Glycogen Phosphorylase B"/>
    <property type="match status" value="2"/>
</dbReference>
<dbReference type="Proteomes" id="UP000321820">
    <property type="component" value="Chromosome"/>
</dbReference>
<organism evidence="3 4">
    <name type="scientific">Terriglobus albidus</name>
    <dbReference type="NCBI Taxonomy" id="1592106"/>
    <lineage>
        <taxon>Bacteria</taxon>
        <taxon>Pseudomonadati</taxon>
        <taxon>Acidobacteriota</taxon>
        <taxon>Terriglobia</taxon>
        <taxon>Terriglobales</taxon>
        <taxon>Acidobacteriaceae</taxon>
        <taxon>Terriglobus</taxon>
    </lineage>
</organism>
<evidence type="ECO:0000313" key="4">
    <source>
        <dbReference type="Proteomes" id="UP000321820"/>
    </source>
</evidence>
<dbReference type="GO" id="GO:0009244">
    <property type="term" value="P:lipopolysaccharide core region biosynthetic process"/>
    <property type="evidence" value="ECO:0007669"/>
    <property type="project" value="TreeGrafter"/>
</dbReference>
<evidence type="ECO:0000313" key="3">
    <source>
        <dbReference type="EMBL" id="QEE31206.1"/>
    </source>
</evidence>
<dbReference type="InterPro" id="IPR002201">
    <property type="entry name" value="Glyco_trans_9"/>
</dbReference>
<dbReference type="InterPro" id="IPR051199">
    <property type="entry name" value="LPS_LOS_Heptosyltrfase"/>
</dbReference>
<dbReference type="CDD" id="cd03789">
    <property type="entry name" value="GT9_LPS_heptosyltransferase"/>
    <property type="match status" value="1"/>
</dbReference>
<dbReference type="GO" id="GO:0008713">
    <property type="term" value="F:ADP-heptose-lipopolysaccharide heptosyltransferase activity"/>
    <property type="evidence" value="ECO:0007669"/>
    <property type="project" value="TreeGrafter"/>
</dbReference>
<sequence length="388" mass="42207">MLCLPIRPPCGPICNRRCPCSDRFCDNRSLTSDLHRKPGSAPRILVVRTGAMGDILHGMPAITALRQAFPQAEIGWVVEPHWAPLLETSVTAKPRSAERPLVDQVHFAETRAWSKHPASLTTLQSILQLRRELRARRYEIAIDLQGSIRSAIIAKLSGAKQIVGPAEPREKQASWMYGTKVATRAEHVIEQGSEIASALVDVPMLPAEVSLPLDPDAERWAETQIVIQAKGRTVLLAPSAGWGAKQWPAERYGELALRLGRNGYSVLVNAVHEQDPLAAIVVRASEGTAKPVIASIAQLIALTRRMRLVVAGDTGPLHLAAALHVPVVAIFGPTDPARNGPYGTRSRVLRDAISVRDHRRHAAPEAGLLRISVDQVETAALELLENNA</sequence>
<dbReference type="OrthoDB" id="9797795at2"/>
<accession>A0A5B9EMA0</accession>
<dbReference type="Pfam" id="PF01075">
    <property type="entry name" value="Glyco_transf_9"/>
    <property type="match status" value="1"/>
</dbReference>
<keyword evidence="2 3" id="KW-0808">Transferase</keyword>